<proteinExistence type="predicted"/>
<dbReference type="AlphaFoldDB" id="A0A975YLH0"/>
<keyword evidence="3" id="KW-1185">Reference proteome</keyword>
<keyword evidence="1" id="KW-0175">Coiled coil</keyword>
<sequence length="495" mass="57850">MDKNHYLIDLELDQLRNKFESEPQQTLLVAEQCLVRSKQLDYSDGIIQALIILSRCHWLEHNHGQGLKTIKQALSYQNSLDTDDYVPEILHIHALHFWGQAKFYTAQQFWINALEQAALVDEHGIMIECLIGLGNVWRTTGEHKLAASTHELAVKVANNTRIHWLEGKARILWAWDLYLLNQFVDMLTVLDGAEEALQGHQDRTWQAEVWDFRALALLGLERLSDADEATQRAHDLAVKHDLVWMTAHSYISRARLEMLRHNLDEATRLLHAAERSADDADNRELLAQICYQQSLIAEERGDYQSALRAFRHYRLHSTRMLREQTVQIGLDKARMSKDQLEQRARKLINRIRTQFEYDPEKHLSNMVSETYWWEQLVQFKAELNHANHSVITILHPDPYFLDICTELVHTLCASQDLLSRLSTHRLGLLVKEKDRAADKLYQTLQQMIDIYPWQRKGLHHEMPDIQLYDILSFPFTLEQLEQIQTQEKSYGSPTQ</sequence>
<dbReference type="KEGG" id="vos:KNV97_04165"/>
<protein>
    <recommendedName>
        <fullName evidence="4">Tetratricopeptide repeat protein</fullName>
    </recommendedName>
</protein>
<evidence type="ECO:0000256" key="1">
    <source>
        <dbReference type="SAM" id="Coils"/>
    </source>
</evidence>
<gene>
    <name evidence="2" type="ORF">KNV97_04165</name>
</gene>
<evidence type="ECO:0008006" key="4">
    <source>
        <dbReference type="Google" id="ProtNLM"/>
    </source>
</evidence>
<dbReference type="RefSeq" id="WP_218561600.1">
    <property type="nucleotide sequence ID" value="NZ_CP076642.1"/>
</dbReference>
<dbReference type="Proteomes" id="UP000694232">
    <property type="component" value="Chromosome 2"/>
</dbReference>
<reference evidence="2" key="1">
    <citation type="submission" date="2021-06" db="EMBL/GenBank/DDBJ databases">
        <title>Vibrio nov. sp., novel gut bacterium isolated from Yellow Sea oyster.</title>
        <authorList>
            <person name="Muhammad N."/>
            <person name="Nguyen T.H."/>
            <person name="Lee Y.-J."/>
            <person name="Ko J."/>
            <person name="Kim S.-G."/>
        </authorList>
    </citation>
    <scope>NUCLEOTIDE SEQUENCE</scope>
    <source>
        <strain evidence="2">OG9-811</strain>
    </source>
</reference>
<organism evidence="2 3">
    <name type="scientific">Vibrio ostreae</name>
    <dbReference type="NCBI Taxonomy" id="2841925"/>
    <lineage>
        <taxon>Bacteria</taxon>
        <taxon>Pseudomonadati</taxon>
        <taxon>Pseudomonadota</taxon>
        <taxon>Gammaproteobacteria</taxon>
        <taxon>Vibrionales</taxon>
        <taxon>Vibrionaceae</taxon>
        <taxon>Vibrio</taxon>
    </lineage>
</organism>
<evidence type="ECO:0000313" key="2">
    <source>
        <dbReference type="EMBL" id="QXO15618.1"/>
    </source>
</evidence>
<dbReference type="EMBL" id="CP076642">
    <property type="protein sequence ID" value="QXO15618.1"/>
    <property type="molecule type" value="Genomic_DNA"/>
</dbReference>
<accession>A0A975YLH0</accession>
<name>A0A975YLH0_9VIBR</name>
<evidence type="ECO:0000313" key="3">
    <source>
        <dbReference type="Proteomes" id="UP000694232"/>
    </source>
</evidence>
<feature type="coiled-coil region" evidence="1">
    <location>
        <begin position="256"/>
        <end position="283"/>
    </location>
</feature>